<evidence type="ECO:0000256" key="4">
    <source>
        <dbReference type="ARBA" id="ARBA00022729"/>
    </source>
</evidence>
<dbReference type="Proteomes" id="UP000694570">
    <property type="component" value="Unplaced"/>
</dbReference>
<dbReference type="Proteomes" id="UP000694727">
    <property type="component" value="Unplaced"/>
</dbReference>
<dbReference type="Ensembl" id="ENSSSCT00035081099.1">
    <property type="protein sequence ID" value="ENSSSCP00035033504.1"/>
    <property type="gene ID" value="ENSSSCG00035060431.1"/>
</dbReference>
<evidence type="ECO:0000256" key="1">
    <source>
        <dbReference type="ARBA" id="ARBA00004115"/>
    </source>
</evidence>
<feature type="transmembrane region" description="Helical" evidence="9">
    <location>
        <begin position="198"/>
        <end position="217"/>
    </location>
</feature>
<keyword evidence="5" id="KW-0256">Endoplasmic reticulum</keyword>
<dbReference type="Proteomes" id="UP000694724">
    <property type="component" value="Unplaced"/>
</dbReference>
<evidence type="ECO:0000256" key="3">
    <source>
        <dbReference type="ARBA" id="ARBA00022692"/>
    </source>
</evidence>
<dbReference type="Ensembl" id="ENSSSCT00070031649.1">
    <property type="protein sequence ID" value="ENSSSCP00070026385.1"/>
    <property type="gene ID" value="ENSSSCG00070016115.1"/>
</dbReference>
<organism evidence="12 13">
    <name type="scientific">Sus scrofa</name>
    <name type="common">Pig</name>
    <dbReference type="NCBI Taxonomy" id="9823"/>
    <lineage>
        <taxon>Eukaryota</taxon>
        <taxon>Metazoa</taxon>
        <taxon>Chordata</taxon>
        <taxon>Craniata</taxon>
        <taxon>Vertebrata</taxon>
        <taxon>Euteleostomi</taxon>
        <taxon>Mammalia</taxon>
        <taxon>Eutheria</taxon>
        <taxon>Laurasiatheria</taxon>
        <taxon>Artiodactyla</taxon>
        <taxon>Suina</taxon>
        <taxon>Suidae</taxon>
        <taxon>Sus</taxon>
    </lineage>
</organism>
<evidence type="ECO:0000256" key="10">
    <source>
        <dbReference type="SAM" id="SignalP"/>
    </source>
</evidence>
<keyword evidence="6 9" id="KW-1133">Transmembrane helix</keyword>
<dbReference type="InterPro" id="IPR015720">
    <property type="entry name" value="Emp24-like"/>
</dbReference>
<dbReference type="Ensembl" id="ENSSSCT00050052661.1">
    <property type="protein sequence ID" value="ENSSSCP00050022119.1"/>
    <property type="gene ID" value="ENSSSCG00050039039.1"/>
</dbReference>
<dbReference type="Ensembl" id="ENSSSCT00045059453.1">
    <property type="protein sequence ID" value="ENSSSCP00045041676.1"/>
    <property type="gene ID" value="ENSSSCG00045034692.1"/>
</dbReference>
<dbReference type="Pfam" id="PF01105">
    <property type="entry name" value="EMP24_GP25L"/>
    <property type="match status" value="1"/>
</dbReference>
<feature type="domain" description="GOLD" evidence="11">
    <location>
        <begin position="28"/>
        <end position="140"/>
    </location>
</feature>
<dbReference type="Proteomes" id="UP000694728">
    <property type="component" value="Unplaced"/>
</dbReference>
<dbReference type="Ensembl" id="ENSSSCT00040018967.1">
    <property type="protein sequence ID" value="ENSSSCP00040007781.1"/>
    <property type="gene ID" value="ENSSSCG00040014189.1"/>
</dbReference>
<evidence type="ECO:0000256" key="6">
    <source>
        <dbReference type="ARBA" id="ARBA00022989"/>
    </source>
</evidence>
<dbReference type="Proteomes" id="UP000694571">
    <property type="component" value="Unplaced"/>
</dbReference>
<evidence type="ECO:0000313" key="12">
    <source>
        <dbReference type="Ensembl" id="ENSSSCP00070026385.1"/>
    </source>
</evidence>
<keyword evidence="3 8" id="KW-0812">Transmembrane</keyword>
<dbReference type="Proteomes" id="UP000694722">
    <property type="component" value="Unplaced"/>
</dbReference>
<evidence type="ECO:0000256" key="2">
    <source>
        <dbReference type="ARBA" id="ARBA00007104"/>
    </source>
</evidence>
<evidence type="ECO:0000256" key="5">
    <source>
        <dbReference type="ARBA" id="ARBA00022824"/>
    </source>
</evidence>
<evidence type="ECO:0000256" key="8">
    <source>
        <dbReference type="RuleBase" id="RU003827"/>
    </source>
</evidence>
<feature type="signal peptide" evidence="10">
    <location>
        <begin position="1"/>
        <end position="18"/>
    </location>
</feature>
<name>A0A4X1UE70_PIG</name>
<dbReference type="SMART" id="SM01190">
    <property type="entry name" value="EMP24_GP25L"/>
    <property type="match status" value="1"/>
</dbReference>
<accession>A0A4X1UE70</accession>
<protein>
    <submittedName>
        <fullName evidence="12">Transmembrane p24 trafficking protein 4</fullName>
    </submittedName>
</protein>
<sequence>MGLPALLLLALCAAGARGLYFHIGETEKRCFIEEIPDETMVIGNYRTQMWDKQKEVFLPSTPGLGMHVEVKDPEDRIRPVEGEPLTAVLQVVLSRQYGSEGRFTFTSHTPGDHQICLHSNSTRMTLFAGGRLRVHLDIQVGEHANNYPEIAAKDKLTELQLRARQLLDQVEQIQKEQDYQRYREERFRLTSESTNQRVLWWSIAQTVILILTGIWQMRHLKSFFEAKKLV</sequence>
<dbReference type="InterPro" id="IPR009038">
    <property type="entry name" value="GOLD_dom"/>
</dbReference>
<evidence type="ECO:0000313" key="13">
    <source>
        <dbReference type="Proteomes" id="UP000314985"/>
    </source>
</evidence>
<comment type="subcellular location">
    <subcellularLocation>
        <location evidence="1">Endoplasmic reticulum membrane</location>
        <topology evidence="1">Single-pass type I membrane protein</topology>
    </subcellularLocation>
    <subcellularLocation>
        <location evidence="8">Membrane</location>
        <topology evidence="8">Single-pass type I membrane protein</topology>
    </subcellularLocation>
</comment>
<dbReference type="GO" id="GO:0005789">
    <property type="term" value="C:endoplasmic reticulum membrane"/>
    <property type="evidence" value="ECO:0007669"/>
    <property type="project" value="UniProtKB-SubCell"/>
</dbReference>
<dbReference type="PROSITE" id="PS50866">
    <property type="entry name" value="GOLD"/>
    <property type="match status" value="1"/>
</dbReference>
<dbReference type="AlphaFoldDB" id="A0A4X1UE70"/>
<dbReference type="Proteomes" id="UP000694720">
    <property type="component" value="Unplaced"/>
</dbReference>
<dbReference type="ExpressionAtlas" id="A0A4X1UE70">
    <property type="expression patterns" value="baseline and differential"/>
</dbReference>
<dbReference type="Ensembl" id="ENSSSCT00025051955.1">
    <property type="protein sequence ID" value="ENSSSCP00025022161.1"/>
    <property type="gene ID" value="ENSSSCG00025038216.1"/>
</dbReference>
<proteinExistence type="inferred from homology"/>
<dbReference type="PANTHER" id="PTHR22811">
    <property type="entry name" value="TRANSMEMBRANE EMP24 DOMAIN-CONTAINING PROTEIN"/>
    <property type="match status" value="1"/>
</dbReference>
<dbReference type="Ensembl" id="ENSSSCT00055012955.1">
    <property type="protein sequence ID" value="ENSSSCP00055010187.1"/>
    <property type="gene ID" value="ENSSSCG00055006577.1"/>
</dbReference>
<dbReference type="Ensembl" id="ENSSSCT00060020151.1">
    <property type="protein sequence ID" value="ENSSSCP00060008229.1"/>
    <property type="gene ID" value="ENSSSCG00060015146.1"/>
</dbReference>
<reference evidence="12 13" key="1">
    <citation type="submission" date="2017-08" db="EMBL/GenBank/DDBJ databases">
        <title>USMARCv1.0.</title>
        <authorList>
            <person name="Hannum G.I."/>
            <person name="Koren S."/>
            <person name="Schroeder S.G."/>
            <person name="Chin S.C."/>
            <person name="Nonneman D.J."/>
            <person name="Becker S.A."/>
            <person name="Rosen B.D."/>
            <person name="Bickhart D.M."/>
            <person name="Putnam N.H."/>
            <person name="Green R.E."/>
            <person name="Tuggle C.K."/>
            <person name="Liu H."/>
            <person name="Rohrer G.A."/>
            <person name="Warr A."/>
            <person name="Hall R."/>
            <person name="Kim K."/>
            <person name="Hume D.A."/>
            <person name="Talbot R."/>
            <person name="Chow W."/>
            <person name="Howe K."/>
            <person name="Schwartz A.S."/>
            <person name="Watson M."/>
            <person name="Archibald A.L."/>
            <person name="Phillippy A.M."/>
            <person name="Smith T.P.L."/>
        </authorList>
    </citation>
    <scope>NUCLEOTIDE SEQUENCE [LARGE SCALE GENOMIC DNA]</scope>
</reference>
<evidence type="ECO:0000259" key="11">
    <source>
        <dbReference type="PROSITE" id="PS50866"/>
    </source>
</evidence>
<feature type="chain" id="PRO_5044615008" evidence="10">
    <location>
        <begin position="19"/>
        <end position="230"/>
    </location>
</feature>
<dbReference type="Ensembl" id="ENSSSCT00065088117.1">
    <property type="protein sequence ID" value="ENSSSCP00065038558.1"/>
    <property type="gene ID" value="ENSSSCG00065064183.1"/>
</dbReference>
<evidence type="ECO:0000256" key="7">
    <source>
        <dbReference type="ARBA" id="ARBA00023136"/>
    </source>
</evidence>
<keyword evidence="7 9" id="KW-0472">Membrane</keyword>
<dbReference type="Proteomes" id="UP000694725">
    <property type="component" value="Unplaced"/>
</dbReference>
<comment type="similarity">
    <text evidence="2 8">Belongs to the EMP24/GP25L family.</text>
</comment>
<evidence type="ECO:0000256" key="9">
    <source>
        <dbReference type="SAM" id="Phobius"/>
    </source>
</evidence>
<gene>
    <name evidence="12" type="primary">TMED4</name>
</gene>
<keyword evidence="4 10" id="KW-0732">Signal</keyword>
<dbReference type="Ensembl" id="ENSSSCT00030047802.1">
    <property type="protein sequence ID" value="ENSSSCP00030021533.1"/>
    <property type="gene ID" value="ENSSSCG00030034506.1"/>
</dbReference>
<dbReference type="Proteomes" id="UP000314985">
    <property type="component" value="Chromosome 18"/>
</dbReference>
<reference evidence="12" key="2">
    <citation type="submission" date="2025-05" db="UniProtKB">
        <authorList>
            <consortium name="Ensembl"/>
        </authorList>
    </citation>
    <scope>IDENTIFICATION</scope>
</reference>
<dbReference type="Proteomes" id="UP000694723">
    <property type="component" value="Unplaced"/>
</dbReference>